<reference evidence="5 6" key="1">
    <citation type="submission" date="2019-06" db="EMBL/GenBank/DDBJ databases">
        <title>Draft genome sequence of the filamentous fungus Phialemoniopsis curvata isolated from diesel fuel.</title>
        <authorList>
            <person name="Varaljay V.A."/>
            <person name="Lyon W.J."/>
            <person name="Crouch A.L."/>
            <person name="Drake C.E."/>
            <person name="Hollomon J.M."/>
            <person name="Nadeau L.J."/>
            <person name="Nunn H.S."/>
            <person name="Stevenson B.S."/>
            <person name="Bojanowski C.L."/>
            <person name="Crookes-Goodson W.J."/>
        </authorList>
    </citation>
    <scope>NUCLEOTIDE SEQUENCE [LARGE SCALE GENOMIC DNA]</scope>
    <source>
        <strain evidence="5 6">D216</strain>
    </source>
</reference>
<dbReference type="Pfam" id="PF05186">
    <property type="entry name" value="Dpy-30"/>
    <property type="match status" value="1"/>
</dbReference>
<dbReference type="STRING" id="1093900.A0A507AUQ4"/>
<evidence type="ECO:0000313" key="6">
    <source>
        <dbReference type="Proteomes" id="UP000319257"/>
    </source>
</evidence>
<comment type="caution">
    <text evidence="5">The sequence shown here is derived from an EMBL/GenBank/DDBJ whole genome shotgun (WGS) entry which is preliminary data.</text>
</comment>
<evidence type="ECO:0000256" key="1">
    <source>
        <dbReference type="ARBA" id="ARBA00004123"/>
    </source>
</evidence>
<name>A0A507AUQ4_9PEZI</name>
<sequence>MAIQTPEQAEPTPSSAAANAEEMAERNGSQATLGAASVGLAGTAAAAMSSPLGAAAGEAADGSVSADVTMVDAAESAASPAPGGLANSSAPSPLPARTSTPMRNTANSEQPGGGTGSRAASAHPPEPGFTMPAEAPAHGAPVRQYINTKVTGPLLEGMKLIAKDQPQDPLRVLGEYLIQRSKELEGTS</sequence>
<accession>A0A507AUQ4</accession>
<dbReference type="EMBL" id="SKBQ01000049">
    <property type="protein sequence ID" value="TPX11463.1"/>
    <property type="molecule type" value="Genomic_DNA"/>
</dbReference>
<evidence type="ECO:0000256" key="2">
    <source>
        <dbReference type="ARBA" id="ARBA00010849"/>
    </source>
</evidence>
<dbReference type="GeneID" id="41975329"/>
<feature type="compositionally biased region" description="Polar residues" evidence="4">
    <location>
        <begin position="1"/>
        <end position="15"/>
    </location>
</feature>
<protein>
    <submittedName>
        <fullName evidence="5">Uncharacterized protein</fullName>
    </submittedName>
</protein>
<dbReference type="InterPro" id="IPR049629">
    <property type="entry name" value="DPY30_SDC1_DD"/>
</dbReference>
<evidence type="ECO:0000256" key="3">
    <source>
        <dbReference type="ARBA" id="ARBA00023242"/>
    </source>
</evidence>
<dbReference type="InParanoid" id="A0A507AUQ4"/>
<proteinExistence type="inferred from homology"/>
<keyword evidence="6" id="KW-1185">Reference proteome</keyword>
<evidence type="ECO:0000313" key="5">
    <source>
        <dbReference type="EMBL" id="TPX11463.1"/>
    </source>
</evidence>
<feature type="region of interest" description="Disordered" evidence="4">
    <location>
        <begin position="1"/>
        <end position="31"/>
    </location>
</feature>
<feature type="compositionally biased region" description="Polar residues" evidence="4">
    <location>
        <begin position="97"/>
        <end position="110"/>
    </location>
</feature>
<dbReference type="Gene3D" id="1.20.890.10">
    <property type="entry name" value="cAMP-dependent protein kinase regulatory subunit, dimerization-anchoring domain"/>
    <property type="match status" value="1"/>
</dbReference>
<dbReference type="InterPro" id="IPR007858">
    <property type="entry name" value="Dpy-30_motif"/>
</dbReference>
<evidence type="ECO:0000256" key="4">
    <source>
        <dbReference type="SAM" id="MobiDB-lite"/>
    </source>
</evidence>
<dbReference type="GO" id="GO:0005634">
    <property type="term" value="C:nucleus"/>
    <property type="evidence" value="ECO:0007669"/>
    <property type="project" value="UniProtKB-SubCell"/>
</dbReference>
<dbReference type="OrthoDB" id="417678at2759"/>
<dbReference type="CDD" id="cd22965">
    <property type="entry name" value="DD_DPY30_SDC1"/>
    <property type="match status" value="1"/>
</dbReference>
<dbReference type="RefSeq" id="XP_030993174.1">
    <property type="nucleotide sequence ID" value="XM_031142674.1"/>
</dbReference>
<feature type="region of interest" description="Disordered" evidence="4">
    <location>
        <begin position="75"/>
        <end position="144"/>
    </location>
</feature>
<dbReference type="AlphaFoldDB" id="A0A507AUQ4"/>
<organism evidence="5 6">
    <name type="scientific">Thyridium curvatum</name>
    <dbReference type="NCBI Taxonomy" id="1093900"/>
    <lineage>
        <taxon>Eukaryota</taxon>
        <taxon>Fungi</taxon>
        <taxon>Dikarya</taxon>
        <taxon>Ascomycota</taxon>
        <taxon>Pezizomycotina</taxon>
        <taxon>Sordariomycetes</taxon>
        <taxon>Sordariomycetidae</taxon>
        <taxon>Thyridiales</taxon>
        <taxon>Thyridiaceae</taxon>
        <taxon>Thyridium</taxon>
    </lineage>
</organism>
<gene>
    <name evidence="5" type="ORF">E0L32_007882</name>
</gene>
<keyword evidence="3" id="KW-0539">Nucleus</keyword>
<feature type="compositionally biased region" description="Low complexity" evidence="4">
    <location>
        <begin position="75"/>
        <end position="91"/>
    </location>
</feature>
<dbReference type="Proteomes" id="UP000319257">
    <property type="component" value="Unassembled WGS sequence"/>
</dbReference>
<comment type="similarity">
    <text evidence="2">Belongs to the dpy-30 family.</text>
</comment>
<comment type="subcellular location">
    <subcellularLocation>
        <location evidence="1">Nucleus</location>
    </subcellularLocation>
</comment>